<evidence type="ECO:0000256" key="2">
    <source>
        <dbReference type="ARBA" id="ARBA00009142"/>
    </source>
</evidence>
<keyword evidence="4 6" id="KW-1133">Transmembrane helix</keyword>
<keyword evidence="8" id="KW-1185">Reference proteome</keyword>
<feature type="transmembrane region" description="Helical" evidence="6">
    <location>
        <begin position="221"/>
        <end position="239"/>
    </location>
</feature>
<sequence>MIGLALGGLGGGGSILAVPALVYGVGESAHTATTTSLVAVGATSLVGMMSYWRAGRVRVVAGLTFGLLGLGGSLLGSLTSRSIPNNVLLLAFSGLILVAGWRMHIRYAETPCCAKQLAAVSAGQDSATGVGGPALTATDKSARHKSSRFAAAGKVVIAGSIVGFLTGLFGVGGGFVIVPALVLALGYEMPVAVGTSLLVIAISSGESLLFRLSSEEIDWQVAIPFTAAGLVGVLVGGATATRVPAERLTRWFVWLLIAVATYTAVQSLMTM</sequence>
<protein>
    <recommendedName>
        <fullName evidence="6">Probable membrane transporter protein</fullName>
    </recommendedName>
</protein>
<dbReference type="Pfam" id="PF01925">
    <property type="entry name" value="TauE"/>
    <property type="match status" value="1"/>
</dbReference>
<comment type="subcellular location">
    <subcellularLocation>
        <location evidence="6">Cell membrane</location>
        <topology evidence="6">Multi-pass membrane protein</topology>
    </subcellularLocation>
    <subcellularLocation>
        <location evidence="1">Membrane</location>
        <topology evidence="1">Multi-pass membrane protein</topology>
    </subcellularLocation>
</comment>
<feature type="transmembrane region" description="Helical" evidence="6">
    <location>
        <begin position="191"/>
        <end position="209"/>
    </location>
</feature>
<evidence type="ECO:0000256" key="4">
    <source>
        <dbReference type="ARBA" id="ARBA00022989"/>
    </source>
</evidence>
<dbReference type="InterPro" id="IPR051598">
    <property type="entry name" value="TSUP/Inactive_protease-like"/>
</dbReference>
<feature type="transmembrane region" description="Helical" evidence="6">
    <location>
        <begin position="34"/>
        <end position="52"/>
    </location>
</feature>
<keyword evidence="5 6" id="KW-0472">Membrane</keyword>
<dbReference type="PANTHER" id="PTHR43701:SF2">
    <property type="entry name" value="MEMBRANE TRANSPORTER PROTEIN YJNA-RELATED"/>
    <property type="match status" value="1"/>
</dbReference>
<dbReference type="PANTHER" id="PTHR43701">
    <property type="entry name" value="MEMBRANE TRANSPORTER PROTEIN MJ0441-RELATED"/>
    <property type="match status" value="1"/>
</dbReference>
<feature type="transmembrane region" description="Helical" evidence="6">
    <location>
        <begin position="155"/>
        <end position="185"/>
    </location>
</feature>
<feature type="transmembrane region" description="Helical" evidence="6">
    <location>
        <begin position="59"/>
        <end position="77"/>
    </location>
</feature>
<evidence type="ECO:0000313" key="8">
    <source>
        <dbReference type="Proteomes" id="UP000465361"/>
    </source>
</evidence>
<evidence type="ECO:0000256" key="1">
    <source>
        <dbReference type="ARBA" id="ARBA00004141"/>
    </source>
</evidence>
<evidence type="ECO:0000256" key="3">
    <source>
        <dbReference type="ARBA" id="ARBA00022692"/>
    </source>
</evidence>
<dbReference type="InterPro" id="IPR002781">
    <property type="entry name" value="TM_pro_TauE-like"/>
</dbReference>
<comment type="caution">
    <text evidence="7">The sequence shown here is derived from an EMBL/GenBank/DDBJ whole genome shotgun (WGS) entry which is preliminary data.</text>
</comment>
<reference evidence="7 8" key="1">
    <citation type="journal article" date="2019" name="Emerg. Microbes Infect.">
        <title>Comprehensive subspecies identification of 175 nontuberculous mycobacteria species based on 7547 genomic profiles.</title>
        <authorList>
            <person name="Matsumoto Y."/>
            <person name="Kinjo T."/>
            <person name="Motooka D."/>
            <person name="Nabeya D."/>
            <person name="Jung N."/>
            <person name="Uechi K."/>
            <person name="Horii T."/>
            <person name="Iida T."/>
            <person name="Fujita J."/>
            <person name="Nakamura S."/>
        </authorList>
    </citation>
    <scope>NUCLEOTIDE SEQUENCE [LARGE SCALE GENOMIC DNA]</scope>
    <source>
        <strain evidence="7 8">JCM 17322</strain>
    </source>
</reference>
<keyword evidence="3 6" id="KW-0812">Transmembrane</keyword>
<accession>A0A7I9XTD9</accession>
<organism evidence="7 8">
    <name type="scientific">Mycobacterium botniense</name>
    <dbReference type="NCBI Taxonomy" id="84962"/>
    <lineage>
        <taxon>Bacteria</taxon>
        <taxon>Bacillati</taxon>
        <taxon>Actinomycetota</taxon>
        <taxon>Actinomycetes</taxon>
        <taxon>Mycobacteriales</taxon>
        <taxon>Mycobacteriaceae</taxon>
        <taxon>Mycobacterium</taxon>
    </lineage>
</organism>
<proteinExistence type="inferred from homology"/>
<comment type="similarity">
    <text evidence="2 6">Belongs to the 4-toluene sulfonate uptake permease (TSUP) (TC 2.A.102) family.</text>
</comment>
<dbReference type="AlphaFoldDB" id="A0A7I9XTD9"/>
<gene>
    <name evidence="7" type="ORF">MBOT_06270</name>
</gene>
<dbReference type="EMBL" id="BLKW01000002">
    <property type="protein sequence ID" value="GFG73262.1"/>
    <property type="molecule type" value="Genomic_DNA"/>
</dbReference>
<feature type="transmembrane region" description="Helical" evidence="6">
    <location>
        <begin position="83"/>
        <end position="101"/>
    </location>
</feature>
<evidence type="ECO:0000256" key="5">
    <source>
        <dbReference type="ARBA" id="ARBA00023136"/>
    </source>
</evidence>
<dbReference type="GO" id="GO:0005886">
    <property type="term" value="C:plasma membrane"/>
    <property type="evidence" value="ECO:0007669"/>
    <property type="project" value="UniProtKB-SubCell"/>
</dbReference>
<evidence type="ECO:0000256" key="6">
    <source>
        <dbReference type="RuleBase" id="RU363041"/>
    </source>
</evidence>
<keyword evidence="6" id="KW-1003">Cell membrane</keyword>
<feature type="transmembrane region" description="Helical" evidence="6">
    <location>
        <begin position="251"/>
        <end position="269"/>
    </location>
</feature>
<name>A0A7I9XTD9_9MYCO</name>
<evidence type="ECO:0000313" key="7">
    <source>
        <dbReference type="EMBL" id="GFG73262.1"/>
    </source>
</evidence>
<dbReference type="Proteomes" id="UP000465361">
    <property type="component" value="Unassembled WGS sequence"/>
</dbReference>